<dbReference type="InterPro" id="IPR042171">
    <property type="entry name" value="Acyl-CoA_hotdog"/>
</dbReference>
<dbReference type="GO" id="GO:0006637">
    <property type="term" value="P:acyl-CoA metabolic process"/>
    <property type="evidence" value="ECO:0007669"/>
    <property type="project" value="InterPro"/>
</dbReference>
<dbReference type="CDD" id="cd03444">
    <property type="entry name" value="Thioesterase_II_repeat1"/>
    <property type="match status" value="1"/>
</dbReference>
<dbReference type="SUPFAM" id="SSF54637">
    <property type="entry name" value="Thioesterase/thiol ester dehydrase-isomerase"/>
    <property type="match status" value="2"/>
</dbReference>
<dbReference type="InterPro" id="IPR003703">
    <property type="entry name" value="Acyl_CoA_thio"/>
</dbReference>
<dbReference type="Pfam" id="PF13622">
    <property type="entry name" value="4HBT_3"/>
    <property type="match status" value="1"/>
</dbReference>
<dbReference type="OrthoDB" id="68328at2759"/>
<dbReference type="Gene3D" id="2.40.160.210">
    <property type="entry name" value="Acyl-CoA thioesterase, double hotdog domain"/>
    <property type="match status" value="1"/>
</dbReference>
<dbReference type="InterPro" id="IPR029069">
    <property type="entry name" value="HotDog_dom_sf"/>
</dbReference>
<dbReference type="GO" id="GO:0047617">
    <property type="term" value="F:fatty acyl-CoA hydrolase activity"/>
    <property type="evidence" value="ECO:0007669"/>
    <property type="project" value="InterPro"/>
</dbReference>
<dbReference type="GO" id="GO:0009062">
    <property type="term" value="P:fatty acid catabolic process"/>
    <property type="evidence" value="ECO:0007669"/>
    <property type="project" value="TreeGrafter"/>
</dbReference>
<keyword evidence="2" id="KW-0378">Hydrolase</keyword>
<evidence type="ECO:0000259" key="4">
    <source>
        <dbReference type="Pfam" id="PF20789"/>
    </source>
</evidence>
<name>A0A0D7AUS8_9AGAR</name>
<dbReference type="Pfam" id="PF20789">
    <property type="entry name" value="4HBT_3C"/>
    <property type="match status" value="1"/>
</dbReference>
<feature type="domain" description="Acyl-CoA thioesterase-like C-terminal" evidence="4">
    <location>
        <begin position="183"/>
        <end position="309"/>
    </location>
</feature>
<dbReference type="AlphaFoldDB" id="A0A0D7AUS8"/>
<evidence type="ECO:0000259" key="3">
    <source>
        <dbReference type="Pfam" id="PF13622"/>
    </source>
</evidence>
<dbReference type="EMBL" id="KN880881">
    <property type="protein sequence ID" value="KIY61740.1"/>
    <property type="molecule type" value="Genomic_DNA"/>
</dbReference>
<dbReference type="CDD" id="cd03445">
    <property type="entry name" value="Thioesterase_II_repeat2"/>
    <property type="match status" value="1"/>
</dbReference>
<gene>
    <name evidence="5" type="ORF">CYLTODRAFT_427373</name>
</gene>
<dbReference type="STRING" id="1314674.A0A0D7AUS8"/>
<dbReference type="Proteomes" id="UP000054007">
    <property type="component" value="Unassembled WGS sequence"/>
</dbReference>
<reference evidence="5 6" key="1">
    <citation type="journal article" date="2015" name="Fungal Genet. Biol.">
        <title>Evolution of novel wood decay mechanisms in Agaricales revealed by the genome sequences of Fistulina hepatica and Cylindrobasidium torrendii.</title>
        <authorList>
            <person name="Floudas D."/>
            <person name="Held B.W."/>
            <person name="Riley R."/>
            <person name="Nagy L.G."/>
            <person name="Koehler G."/>
            <person name="Ransdell A.S."/>
            <person name="Younus H."/>
            <person name="Chow J."/>
            <person name="Chiniquy J."/>
            <person name="Lipzen A."/>
            <person name="Tritt A."/>
            <person name="Sun H."/>
            <person name="Haridas S."/>
            <person name="LaButti K."/>
            <person name="Ohm R.A."/>
            <person name="Kues U."/>
            <person name="Blanchette R.A."/>
            <person name="Grigoriev I.V."/>
            <person name="Minto R.E."/>
            <person name="Hibbett D.S."/>
        </authorList>
    </citation>
    <scope>NUCLEOTIDE SEQUENCE [LARGE SCALE GENOMIC DNA]</scope>
    <source>
        <strain evidence="5 6">FP15055 ss-10</strain>
    </source>
</reference>
<proteinExistence type="inferred from homology"/>
<dbReference type="InterPro" id="IPR049450">
    <property type="entry name" value="ACOT8-like_C"/>
</dbReference>
<protein>
    <submittedName>
        <fullName evidence="5">Thioesterase/thiol ester dehydrase-isomerase</fullName>
    </submittedName>
</protein>
<dbReference type="GO" id="GO:0016853">
    <property type="term" value="F:isomerase activity"/>
    <property type="evidence" value="ECO:0007669"/>
    <property type="project" value="UniProtKB-KW"/>
</dbReference>
<feature type="domain" description="Acyl-CoA thioesterase-like N-terminal HotDog" evidence="3">
    <location>
        <begin position="39"/>
        <end position="123"/>
    </location>
</feature>
<accession>A0A0D7AUS8</accession>
<evidence type="ECO:0000256" key="1">
    <source>
        <dbReference type="ARBA" id="ARBA00006538"/>
    </source>
</evidence>
<sequence length="321" mass="36256">MDGDSSPLGDQAEHELISTALDVERLEVNMFRSKSLWLPRRARGVFGGQVISQALVSATNCVDPIYALHVCTSMQCYFLLSASPATPIVYSVEVMRTGRSYMTCSVKAIQNGAIIFVLLCSFQKPEPWQPEMQWQMPSGVPMPDECSLEEDIFLADSKRPGIDPRLKYFFETYAEERRRSPISIKRAAEHQLTPEGHIRYMYWMRAKSIPKYDAPFQKCILAYLSDLYFIMSVPRMIGLKRWAKGPDALGLVSSVDHTIHFYDNDFDCADWLLYTMEGPRVASGRGIARGQLYTTSGTLVAVTTQEGVIRAQRRDPALSKL</sequence>
<dbReference type="InterPro" id="IPR049449">
    <property type="entry name" value="TesB_ACOT8-like_N"/>
</dbReference>
<organism evidence="5 6">
    <name type="scientific">Cylindrobasidium torrendii FP15055 ss-10</name>
    <dbReference type="NCBI Taxonomy" id="1314674"/>
    <lineage>
        <taxon>Eukaryota</taxon>
        <taxon>Fungi</taxon>
        <taxon>Dikarya</taxon>
        <taxon>Basidiomycota</taxon>
        <taxon>Agaricomycotina</taxon>
        <taxon>Agaricomycetes</taxon>
        <taxon>Agaricomycetidae</taxon>
        <taxon>Agaricales</taxon>
        <taxon>Marasmiineae</taxon>
        <taxon>Physalacriaceae</taxon>
        <taxon>Cylindrobasidium</taxon>
    </lineage>
</organism>
<keyword evidence="6" id="KW-1185">Reference proteome</keyword>
<evidence type="ECO:0000313" key="5">
    <source>
        <dbReference type="EMBL" id="KIY61740.1"/>
    </source>
</evidence>
<evidence type="ECO:0000313" key="6">
    <source>
        <dbReference type="Proteomes" id="UP000054007"/>
    </source>
</evidence>
<comment type="similarity">
    <text evidence="1">Belongs to the C/M/P thioester hydrolase family.</text>
</comment>
<evidence type="ECO:0000256" key="2">
    <source>
        <dbReference type="ARBA" id="ARBA00022801"/>
    </source>
</evidence>
<dbReference type="PANTHER" id="PTHR11066:SF34">
    <property type="entry name" value="ACYL-COENZYME A THIOESTERASE 8"/>
    <property type="match status" value="1"/>
</dbReference>
<dbReference type="PANTHER" id="PTHR11066">
    <property type="entry name" value="ACYL-COA THIOESTERASE"/>
    <property type="match status" value="1"/>
</dbReference>
<keyword evidence="5" id="KW-0413">Isomerase</keyword>
<dbReference type="GO" id="GO:0005782">
    <property type="term" value="C:peroxisomal matrix"/>
    <property type="evidence" value="ECO:0007669"/>
    <property type="project" value="UniProtKB-SubCell"/>
</dbReference>